<dbReference type="Gene3D" id="3.30.420.10">
    <property type="entry name" value="Ribonuclease H-like superfamily/Ribonuclease H"/>
    <property type="match status" value="1"/>
</dbReference>
<evidence type="ECO:0000256" key="6">
    <source>
        <dbReference type="ARBA" id="ARBA00022741"/>
    </source>
</evidence>
<keyword evidence="4" id="KW-0540">Nuclease</keyword>
<keyword evidence="6" id="KW-0547">Nucleotide-binding</keyword>
<feature type="domain" description="Integrase catalytic" evidence="19">
    <location>
        <begin position="704"/>
        <end position="805"/>
    </location>
</feature>
<keyword evidence="12" id="KW-0229">DNA integration</keyword>
<keyword evidence="15" id="KW-0917">Virion maturation</keyword>
<dbReference type="EMBL" id="BQNB010012373">
    <property type="protein sequence ID" value="GJT02753.1"/>
    <property type="molecule type" value="Genomic_DNA"/>
</dbReference>
<keyword evidence="14" id="KW-0239">DNA-directed DNA polymerase</keyword>
<feature type="region of interest" description="Disordered" evidence="18">
    <location>
        <begin position="961"/>
        <end position="987"/>
    </location>
</feature>
<keyword evidence="14" id="KW-0808">Transferase</keyword>
<gene>
    <name evidence="20" type="ORF">Tco_0823922</name>
</gene>
<dbReference type="InterPro" id="IPR039537">
    <property type="entry name" value="Retrotran_Ty1/copia-like"/>
</dbReference>
<protein>
    <submittedName>
        <fullName evidence="20">Retrovirus-related pol polyprotein from transposon TNT 1-94</fullName>
    </submittedName>
</protein>
<dbReference type="InterPro" id="IPR036397">
    <property type="entry name" value="RNaseH_sf"/>
</dbReference>
<dbReference type="Pfam" id="PF07727">
    <property type="entry name" value="RVT_2"/>
    <property type="match status" value="1"/>
</dbReference>
<dbReference type="InterPro" id="IPR054722">
    <property type="entry name" value="PolX-like_BBD"/>
</dbReference>
<feature type="compositionally biased region" description="Low complexity" evidence="18">
    <location>
        <begin position="923"/>
        <end position="938"/>
    </location>
</feature>
<dbReference type="InterPro" id="IPR057670">
    <property type="entry name" value="SH3_retrovirus"/>
</dbReference>
<evidence type="ECO:0000256" key="17">
    <source>
        <dbReference type="ARBA" id="ARBA00023268"/>
    </source>
</evidence>
<evidence type="ECO:0000256" key="15">
    <source>
        <dbReference type="ARBA" id="ARBA00023113"/>
    </source>
</evidence>
<dbReference type="InterPro" id="IPR012337">
    <property type="entry name" value="RNaseH-like_sf"/>
</dbReference>
<dbReference type="Pfam" id="PF22936">
    <property type="entry name" value="Pol_BBD"/>
    <property type="match status" value="1"/>
</dbReference>
<evidence type="ECO:0000256" key="4">
    <source>
        <dbReference type="ARBA" id="ARBA00022722"/>
    </source>
</evidence>
<evidence type="ECO:0000256" key="14">
    <source>
        <dbReference type="ARBA" id="ARBA00022932"/>
    </source>
</evidence>
<evidence type="ECO:0000256" key="10">
    <source>
        <dbReference type="ARBA" id="ARBA00022840"/>
    </source>
</evidence>
<dbReference type="InterPro" id="IPR025724">
    <property type="entry name" value="GAG-pre-integrase_dom"/>
</dbReference>
<name>A0ABQ5AK97_9ASTR</name>
<evidence type="ECO:0000256" key="9">
    <source>
        <dbReference type="ARBA" id="ARBA00022801"/>
    </source>
</evidence>
<accession>A0ABQ5AK97</accession>
<dbReference type="SUPFAM" id="SSF53098">
    <property type="entry name" value="Ribonuclease H-like"/>
    <property type="match status" value="1"/>
</dbReference>
<keyword evidence="16" id="KW-0233">DNA recombination</keyword>
<evidence type="ECO:0000256" key="18">
    <source>
        <dbReference type="SAM" id="MobiDB-lite"/>
    </source>
</evidence>
<feature type="compositionally biased region" description="Polar residues" evidence="18">
    <location>
        <begin position="537"/>
        <end position="548"/>
    </location>
</feature>
<reference evidence="20" key="2">
    <citation type="submission" date="2022-01" db="EMBL/GenBank/DDBJ databases">
        <authorList>
            <person name="Yamashiro T."/>
            <person name="Shiraishi A."/>
            <person name="Satake H."/>
            <person name="Nakayama K."/>
        </authorList>
    </citation>
    <scope>NUCLEOTIDE SEQUENCE</scope>
</reference>
<evidence type="ECO:0000313" key="20">
    <source>
        <dbReference type="EMBL" id="GJT02753.1"/>
    </source>
</evidence>
<evidence type="ECO:0000313" key="21">
    <source>
        <dbReference type="Proteomes" id="UP001151760"/>
    </source>
</evidence>
<comment type="caution">
    <text evidence="20">The sequence shown here is derived from an EMBL/GenBank/DDBJ whole genome shotgun (WGS) entry which is preliminary data.</text>
</comment>
<dbReference type="InterPro" id="IPR013103">
    <property type="entry name" value="RVT_2"/>
</dbReference>
<evidence type="ECO:0000256" key="5">
    <source>
        <dbReference type="ARBA" id="ARBA00022723"/>
    </source>
</evidence>
<keyword evidence="11" id="KW-0460">Magnesium</keyword>
<evidence type="ECO:0000256" key="16">
    <source>
        <dbReference type="ARBA" id="ARBA00023172"/>
    </source>
</evidence>
<dbReference type="InterPro" id="IPR043502">
    <property type="entry name" value="DNA/RNA_pol_sf"/>
</dbReference>
<keyword evidence="21" id="KW-1185">Reference proteome</keyword>
<evidence type="ECO:0000256" key="7">
    <source>
        <dbReference type="ARBA" id="ARBA00022750"/>
    </source>
</evidence>
<proteinExistence type="predicted"/>
<keyword evidence="10" id="KW-0067">ATP-binding</keyword>
<comment type="function">
    <text evidence="1">The aspartyl protease (PR) mediates the proteolytic cleavages of the Gag and Gag-Pol polyproteins after assembly of the VLP.</text>
</comment>
<dbReference type="Proteomes" id="UP001151760">
    <property type="component" value="Unassembled WGS sequence"/>
</dbReference>
<feature type="region of interest" description="Disordered" evidence="18">
    <location>
        <begin position="502"/>
        <end position="556"/>
    </location>
</feature>
<keyword evidence="3" id="KW-0645">Protease</keyword>
<evidence type="ECO:0000256" key="8">
    <source>
        <dbReference type="ARBA" id="ARBA00022759"/>
    </source>
</evidence>
<sequence>MHGVQVQLVMGELRIELGMQIQVKQGILSATTAMMLLMQAQENEVTLDEEQLLFIAGRQDNAVDEDVDEQPVQDLALNVDNMFQADDCDAFDSDVDEAPTAQTMFMANLSSADPVYDEVGLSYDSDIHDHDHYQDAVCEHYEVHEMHDDYVKDNAMPVVQSNVSSVPNDAYMMIFNDIHEPHAQSVSDTTRNTVVDISLTAKLATYKEQVELYERRARPECVTHKVKIAPPDYSKENYLATFTPQKQSTPEQIFWSQDLIKMKEEALKKQTTLKTHQKHDGVSTKYTATLVPGLTEKERGFEQTKECYLTEVIPFFKTLKEHFEGIQKALTKEIKEIKDIFEELEAEVDQNVVNKKHDEIERKNLLIANDNLIADCLTLDFQITQLTKKVSIFQEQNELFRAENEKVKHHYKDLYNSIKITCAKHIEQTTALLTEIENLKAQIHENLKCNTMESVKPRVLAPGRYAIDVEPIPPHNRNNMEVHLQYLKHLKESVETLHEIVEESLSGSQPRSNTKKNRISPAKWVNKKKVKEHPRTNKSNLRTTNRVDSSSSSKRTLSKFRNLSKLGKYGNPQAKCLPVLVINGDLQVVQIVLWYLDSGCSKHMTGDRSRLRNFMKKFIGTVRFGNDHFGAIMGYGDYVIGDSVISRVYYVEGLGHNLFSVRQFCDSDLEVAFRKHSYKMKSSPICLLSKASKNKSWLWHHCLNHLNFGTINDLVRKDLVRDLTAYYERVGIFHQKTVPRTPQQNDIVERQNHTLVEAARTMLIFSKAPMFLWVEDVATACYTQNQSLIHTLHNKTPYELVHDKKPDLTFFRIFGALCYLTNDSEDLGKLQPTADIGIFVGYASSRKGYRIINKRTDASYLIRFLQHLMYTPINKELEILFQPMFDEYLEPTRVERPVSPAPIVSVLVTSAGTPSSTTIDQDAPSPSHSPSSSALQSSSLHQGVAAESTLMEDNPFPPIDNDPFVNVFAPEPSSEASSSGDLSSAESPYVTQTLQHLEKWRKDHPLDNIIVPQPDCVMIIALKWIYKVKLDEYGDVLKNKASKNMTIYQMDVKTAFLNGELKEEVYVSQLEGFVDPDHPIHVYRLKKVLYGLKQAPRAWYDTLSRFLLDNKFSKGAVDPILFT</sequence>
<dbReference type="PANTHER" id="PTHR42648:SF11">
    <property type="entry name" value="TRANSPOSON TY4-P GAG-POL POLYPROTEIN"/>
    <property type="match status" value="1"/>
</dbReference>
<dbReference type="Pfam" id="PF25597">
    <property type="entry name" value="SH3_retrovirus"/>
    <property type="match status" value="1"/>
</dbReference>
<dbReference type="InterPro" id="IPR001584">
    <property type="entry name" value="Integrase_cat-core"/>
</dbReference>
<reference evidence="20" key="1">
    <citation type="journal article" date="2022" name="Int. J. Mol. Sci.">
        <title>Draft Genome of Tanacetum Coccineum: Genomic Comparison of Closely Related Tanacetum-Family Plants.</title>
        <authorList>
            <person name="Yamashiro T."/>
            <person name="Shiraishi A."/>
            <person name="Nakayama K."/>
            <person name="Satake H."/>
        </authorList>
    </citation>
    <scope>NUCLEOTIDE SEQUENCE</scope>
</reference>
<feature type="region of interest" description="Disordered" evidence="18">
    <location>
        <begin position="914"/>
        <end position="938"/>
    </location>
</feature>
<evidence type="ECO:0000256" key="1">
    <source>
        <dbReference type="ARBA" id="ARBA00002180"/>
    </source>
</evidence>
<keyword evidence="9" id="KW-0378">Hydrolase</keyword>
<evidence type="ECO:0000256" key="2">
    <source>
        <dbReference type="ARBA" id="ARBA00022612"/>
    </source>
</evidence>
<dbReference type="PROSITE" id="PS50994">
    <property type="entry name" value="INTEGRASE"/>
    <property type="match status" value="1"/>
</dbReference>
<evidence type="ECO:0000259" key="19">
    <source>
        <dbReference type="PROSITE" id="PS50994"/>
    </source>
</evidence>
<dbReference type="SUPFAM" id="SSF56672">
    <property type="entry name" value="DNA/RNA polymerases"/>
    <property type="match status" value="1"/>
</dbReference>
<evidence type="ECO:0000256" key="3">
    <source>
        <dbReference type="ARBA" id="ARBA00022670"/>
    </source>
</evidence>
<evidence type="ECO:0000256" key="13">
    <source>
        <dbReference type="ARBA" id="ARBA00022918"/>
    </source>
</evidence>
<keyword evidence="7" id="KW-0064">Aspartyl protease</keyword>
<keyword evidence="8" id="KW-0255">Endonuclease</keyword>
<dbReference type="PANTHER" id="PTHR42648">
    <property type="entry name" value="TRANSPOSASE, PUTATIVE-RELATED"/>
    <property type="match status" value="1"/>
</dbReference>
<dbReference type="Pfam" id="PF13976">
    <property type="entry name" value="gag_pre-integrs"/>
    <property type="match status" value="1"/>
</dbReference>
<keyword evidence="14" id="KW-0548">Nucleotidyltransferase</keyword>
<keyword evidence="2" id="KW-1188">Viral release from host cell</keyword>
<keyword evidence="13" id="KW-0695">RNA-directed DNA polymerase</keyword>
<keyword evidence="17" id="KW-0511">Multifunctional enzyme</keyword>
<keyword evidence="5" id="KW-0479">Metal-binding</keyword>
<evidence type="ECO:0000256" key="11">
    <source>
        <dbReference type="ARBA" id="ARBA00022842"/>
    </source>
</evidence>
<organism evidence="20 21">
    <name type="scientific">Tanacetum coccineum</name>
    <dbReference type="NCBI Taxonomy" id="301880"/>
    <lineage>
        <taxon>Eukaryota</taxon>
        <taxon>Viridiplantae</taxon>
        <taxon>Streptophyta</taxon>
        <taxon>Embryophyta</taxon>
        <taxon>Tracheophyta</taxon>
        <taxon>Spermatophyta</taxon>
        <taxon>Magnoliopsida</taxon>
        <taxon>eudicotyledons</taxon>
        <taxon>Gunneridae</taxon>
        <taxon>Pentapetalae</taxon>
        <taxon>asterids</taxon>
        <taxon>campanulids</taxon>
        <taxon>Asterales</taxon>
        <taxon>Asteraceae</taxon>
        <taxon>Asteroideae</taxon>
        <taxon>Anthemideae</taxon>
        <taxon>Anthemidinae</taxon>
        <taxon>Tanacetum</taxon>
    </lineage>
</organism>
<evidence type="ECO:0000256" key="12">
    <source>
        <dbReference type="ARBA" id="ARBA00022908"/>
    </source>
</evidence>